<proteinExistence type="predicted"/>
<feature type="non-terminal residue" evidence="1">
    <location>
        <position position="1"/>
    </location>
</feature>
<dbReference type="Pfam" id="PF13432">
    <property type="entry name" value="TPR_16"/>
    <property type="match status" value="2"/>
</dbReference>
<accession>A0A382IRC5</accession>
<dbReference type="InterPro" id="IPR011990">
    <property type="entry name" value="TPR-like_helical_dom_sf"/>
</dbReference>
<dbReference type="EMBL" id="UINC01069040">
    <property type="protein sequence ID" value="SVC02108.1"/>
    <property type="molecule type" value="Genomic_DNA"/>
</dbReference>
<reference evidence="1" key="1">
    <citation type="submission" date="2018-05" db="EMBL/GenBank/DDBJ databases">
        <authorList>
            <person name="Lanie J.A."/>
            <person name="Ng W.-L."/>
            <person name="Kazmierczak K.M."/>
            <person name="Andrzejewski T.M."/>
            <person name="Davidsen T.M."/>
            <person name="Wayne K.J."/>
            <person name="Tettelin H."/>
            <person name="Glass J.I."/>
            <person name="Rusch D."/>
            <person name="Podicherti R."/>
            <person name="Tsui H.-C.T."/>
            <person name="Winkler M.E."/>
        </authorList>
    </citation>
    <scope>NUCLEOTIDE SEQUENCE</scope>
</reference>
<sequence>CFSRVQGLKFSIMPIRVLKLAACLFLALASLNTTPVSLQAADDPLLEQYFIANAAYNRKLYPVAIQQYKSFLQKNAAHPKADLARRGLALSLYAMRLYDKAMPEFAALLAKPSLDKSINRERLIMLQSQCMLNSGKRVESRKLFIEQLKHLKTPSYKSAAIAAICDISFEKNEWDMVIQWTAKLMLASPTASQSARGLYQQGLAFYQTEKTKEAIGALIKVTALPEHDEWKTRASYLLGECHTLLNELDKAEPAFAAALPGMTNNDGAECQYRLGFTRFLLKKYEPAIPDFEAYLKRAKPDKGKPAPYINDAKFYIARCYLELKDYGKANKKFSELAMGEDLFAAKSNLWWARVFS</sequence>
<gene>
    <name evidence="1" type="ORF">METZ01_LOCUS254962</name>
</gene>
<dbReference type="AlphaFoldDB" id="A0A382IRC5"/>
<dbReference type="SMART" id="SM00028">
    <property type="entry name" value="TPR"/>
    <property type="match status" value="3"/>
</dbReference>
<dbReference type="Gene3D" id="1.25.40.10">
    <property type="entry name" value="Tetratricopeptide repeat domain"/>
    <property type="match status" value="3"/>
</dbReference>
<evidence type="ECO:0000313" key="1">
    <source>
        <dbReference type="EMBL" id="SVC02108.1"/>
    </source>
</evidence>
<name>A0A382IRC5_9ZZZZ</name>
<feature type="non-terminal residue" evidence="1">
    <location>
        <position position="356"/>
    </location>
</feature>
<protein>
    <submittedName>
        <fullName evidence="1">Uncharacterized protein</fullName>
    </submittedName>
</protein>
<organism evidence="1">
    <name type="scientific">marine metagenome</name>
    <dbReference type="NCBI Taxonomy" id="408172"/>
    <lineage>
        <taxon>unclassified sequences</taxon>
        <taxon>metagenomes</taxon>
        <taxon>ecological metagenomes</taxon>
    </lineage>
</organism>
<dbReference type="SUPFAM" id="SSF48452">
    <property type="entry name" value="TPR-like"/>
    <property type="match status" value="2"/>
</dbReference>
<dbReference type="InterPro" id="IPR019734">
    <property type="entry name" value="TPR_rpt"/>
</dbReference>
<dbReference type="Pfam" id="PF13174">
    <property type="entry name" value="TPR_6"/>
    <property type="match status" value="1"/>
</dbReference>